<dbReference type="SUPFAM" id="SSF52402">
    <property type="entry name" value="Adenine nucleotide alpha hydrolases-like"/>
    <property type="match status" value="1"/>
</dbReference>
<feature type="domain" description="UspA" evidence="1">
    <location>
        <begin position="2"/>
        <end position="141"/>
    </location>
</feature>
<protein>
    <submittedName>
        <fullName evidence="2">Universal stress protein</fullName>
    </submittedName>
</protein>
<sequence length="165" mass="17941">MTFVVPYDGSPLADAALERAAAFGAALDEQVSVVSVVPERTRYAREKGWIDEDEPYDVDAVVEDLRTRALSIAADAAFAVERIREFPPGDRLAAHIERLVREQEPTVVFLGSDNVGRVVTPLTSVGVHVAGDEEYDVYVVRQSEQPRLEALLEQVDGDGSVGDGT</sequence>
<dbReference type="Proteomes" id="UP000250088">
    <property type="component" value="Chromosome"/>
</dbReference>
<dbReference type="InterPro" id="IPR014729">
    <property type="entry name" value="Rossmann-like_a/b/a_fold"/>
</dbReference>
<name>A0A2Z2HYS3_9EURY</name>
<evidence type="ECO:0000313" key="3">
    <source>
        <dbReference type="Proteomes" id="UP000250088"/>
    </source>
</evidence>
<dbReference type="AlphaFoldDB" id="A0A2Z2HYS3"/>
<dbReference type="Gene3D" id="3.40.50.620">
    <property type="entry name" value="HUPs"/>
    <property type="match status" value="1"/>
</dbReference>
<proteinExistence type="predicted"/>
<evidence type="ECO:0000313" key="2">
    <source>
        <dbReference type="EMBL" id="ARS90987.1"/>
    </source>
</evidence>
<accession>A0A2Z2HYS3</accession>
<dbReference type="GeneID" id="32895494"/>
<gene>
    <name evidence="2" type="ORF">B1756_15435</name>
</gene>
<dbReference type="InterPro" id="IPR006016">
    <property type="entry name" value="UspA"/>
</dbReference>
<dbReference type="EMBL" id="CP019893">
    <property type="protein sequence ID" value="ARS90987.1"/>
    <property type="molecule type" value="Genomic_DNA"/>
</dbReference>
<keyword evidence="3" id="KW-1185">Reference proteome</keyword>
<dbReference type="OrthoDB" id="193961at2157"/>
<dbReference type="KEGG" id="naj:B1756_15435"/>
<dbReference type="Pfam" id="PF00582">
    <property type="entry name" value="Usp"/>
    <property type="match status" value="1"/>
</dbReference>
<organism evidence="2 3">
    <name type="scientific">Natrarchaeobaculum aegyptiacum</name>
    <dbReference type="NCBI Taxonomy" id="745377"/>
    <lineage>
        <taxon>Archaea</taxon>
        <taxon>Methanobacteriati</taxon>
        <taxon>Methanobacteriota</taxon>
        <taxon>Stenosarchaea group</taxon>
        <taxon>Halobacteria</taxon>
        <taxon>Halobacteriales</taxon>
        <taxon>Natrialbaceae</taxon>
        <taxon>Natrarchaeobaculum</taxon>
    </lineage>
</organism>
<dbReference type="RefSeq" id="WP_086889351.1">
    <property type="nucleotide sequence ID" value="NZ_CP019893.1"/>
</dbReference>
<evidence type="ECO:0000259" key="1">
    <source>
        <dbReference type="Pfam" id="PF00582"/>
    </source>
</evidence>
<reference evidence="3" key="1">
    <citation type="submission" date="2017-02" db="EMBL/GenBank/DDBJ databases">
        <title>Natronthermophilus aegyptiacus gen. nov.,sp. nov., an aerobic, extremely halophilic alkalithermophilic archaeon isolated from the athalassohaline Wadi An Natrun, Egypt.</title>
        <authorList>
            <person name="Zhao B."/>
        </authorList>
    </citation>
    <scope>NUCLEOTIDE SEQUENCE [LARGE SCALE GENOMIC DNA]</scope>
    <source>
        <strain evidence="3">JW/NM-HA 15</strain>
    </source>
</reference>